<keyword evidence="2" id="KW-0472">Membrane</keyword>
<accession>A0A7D5NXM5</accession>
<dbReference type="EMBL" id="CP058910">
    <property type="protein sequence ID" value="QLH75843.1"/>
    <property type="molecule type" value="Genomic_DNA"/>
</dbReference>
<gene>
    <name evidence="3" type="ORF">HZS55_00355</name>
</gene>
<feature type="region of interest" description="Disordered" evidence="1">
    <location>
        <begin position="1"/>
        <end position="22"/>
    </location>
</feature>
<feature type="transmembrane region" description="Helical" evidence="2">
    <location>
        <begin position="172"/>
        <end position="195"/>
    </location>
</feature>
<dbReference type="Proteomes" id="UP000509667">
    <property type="component" value="Chromosome"/>
</dbReference>
<feature type="transmembrane region" description="Helical" evidence="2">
    <location>
        <begin position="207"/>
        <end position="235"/>
    </location>
</feature>
<dbReference type="AlphaFoldDB" id="A0A7D5NXM5"/>
<keyword evidence="2" id="KW-0812">Transmembrane</keyword>
<dbReference type="OrthoDB" id="242123at2157"/>
<feature type="compositionally biased region" description="Basic and acidic residues" evidence="1">
    <location>
        <begin position="1"/>
        <end position="11"/>
    </location>
</feature>
<feature type="transmembrane region" description="Helical" evidence="2">
    <location>
        <begin position="31"/>
        <end position="53"/>
    </location>
</feature>
<dbReference type="KEGG" id="hrr:HZS55_00355"/>
<evidence type="ECO:0000256" key="1">
    <source>
        <dbReference type="SAM" id="MobiDB-lite"/>
    </source>
</evidence>
<protein>
    <submittedName>
        <fullName evidence="3">Uncharacterized protein</fullName>
    </submittedName>
</protein>
<feature type="transmembrane region" description="Helical" evidence="2">
    <location>
        <begin position="132"/>
        <end position="160"/>
    </location>
</feature>
<keyword evidence="4" id="KW-1185">Reference proteome</keyword>
<evidence type="ECO:0000256" key="2">
    <source>
        <dbReference type="SAM" id="Phobius"/>
    </source>
</evidence>
<name>A0A7D5NXM5_9EURY</name>
<keyword evidence="2" id="KW-1133">Transmembrane helix</keyword>
<sequence>MTDVDTVHDAGRPATDGSTEGRDPVPAAVDWLLGIVTGLIGLALTAVGAAMYARVDRALLTDFVTSEEVEVNGLTPAEAVTAGVPFVDWFAAGLAVTGLVLVAVAAAFVVARRRTRRRVAREGGTTATFRACAVYGAAVTALVSFIPGAAVAGGGAAAYLHGEDGSGLRIGAVAGLVGWTLSVPLLVAVAGGLLAGADAIGQLAGGAVLVGVIVVAELVALAINAGLGGLGGVIVERFV</sequence>
<evidence type="ECO:0000313" key="4">
    <source>
        <dbReference type="Proteomes" id="UP000509667"/>
    </source>
</evidence>
<reference evidence="3 4" key="1">
    <citation type="submission" date="2020-07" db="EMBL/GenBank/DDBJ databases">
        <title>Halosimplex pelagicum sp. nov. and Halosimplex rubrum sp. nov., isolated from salted brown alga Laminaria, and emended description of the genus Halosimplex.</title>
        <authorList>
            <person name="Cui H."/>
        </authorList>
    </citation>
    <scope>NUCLEOTIDE SEQUENCE [LARGE SCALE GENOMIC DNA]</scope>
    <source>
        <strain evidence="3 4">R27</strain>
    </source>
</reference>
<proteinExistence type="predicted"/>
<dbReference type="RefSeq" id="WP_179909790.1">
    <property type="nucleotide sequence ID" value="NZ_CP058910.1"/>
</dbReference>
<evidence type="ECO:0000313" key="3">
    <source>
        <dbReference type="EMBL" id="QLH75843.1"/>
    </source>
</evidence>
<organism evidence="3 4">
    <name type="scientific">Halosimplex rubrum</name>
    <dbReference type="NCBI Taxonomy" id="869889"/>
    <lineage>
        <taxon>Archaea</taxon>
        <taxon>Methanobacteriati</taxon>
        <taxon>Methanobacteriota</taxon>
        <taxon>Stenosarchaea group</taxon>
        <taxon>Halobacteria</taxon>
        <taxon>Halobacteriales</taxon>
        <taxon>Haloarculaceae</taxon>
        <taxon>Halosimplex</taxon>
    </lineage>
</organism>
<feature type="transmembrane region" description="Helical" evidence="2">
    <location>
        <begin position="89"/>
        <end position="111"/>
    </location>
</feature>
<dbReference type="GeneID" id="56076268"/>